<dbReference type="InterPro" id="IPR015421">
    <property type="entry name" value="PyrdxlP-dep_Trfase_major"/>
</dbReference>
<organism evidence="7 8">
    <name type="scientific">Corynebacterium oculi</name>
    <dbReference type="NCBI Taxonomy" id="1544416"/>
    <lineage>
        <taxon>Bacteria</taxon>
        <taxon>Bacillati</taxon>
        <taxon>Actinomycetota</taxon>
        <taxon>Actinomycetes</taxon>
        <taxon>Mycobacteriales</taxon>
        <taxon>Corynebacteriaceae</taxon>
        <taxon>Corynebacterium</taxon>
    </lineage>
</organism>
<evidence type="ECO:0000259" key="6">
    <source>
        <dbReference type="PROSITE" id="PS50949"/>
    </source>
</evidence>
<feature type="domain" description="HTH gntR-type" evidence="6">
    <location>
        <begin position="12"/>
        <end position="79"/>
    </location>
</feature>
<dbReference type="Pfam" id="PF00155">
    <property type="entry name" value="Aminotran_1_2"/>
    <property type="match status" value="1"/>
</dbReference>
<proteinExistence type="inferred from homology"/>
<dbReference type="EMBL" id="LKST01000001">
    <property type="protein sequence ID" value="KQB85035.1"/>
    <property type="molecule type" value="Genomic_DNA"/>
</dbReference>
<keyword evidence="8" id="KW-1185">Reference proteome</keyword>
<sequence length="457" mass="49051">MIPPAPLDRGAGNLPHQITRHLRGLIDAGRLAPGDPVPSTRALAADLGVSRGTVVAAYEQLAGEGYLATTHGGTRVNPHLPATHVPRKAPAASIVRETRQRADLRPGIPNTEALTGTAWRAAWRQAAAQPSRGYPVPGSPRLRELIAQHLRVTRSVSALPDNILITSGARDGLRTLLGAVGQRCVVAVENPGYPSLRAVLRDHGHRVVPVPVDGEGMEIDALARVRPQVVLITPSHQYPLGAAMSAPRRHRLLDYAAAHGAIVVEDDYDSELRYVGQPHPALAAVDTTGRVATLGSFSKTVTPGLGLGFVLMPPALRADMCARATPASGMVQDAMTHFMEAEGLRHHLARMRREYKRRRDLFAEVFAHERAEPMDGGLHAVVYLDDAHAEANAVAGCARRGIAVQALSEYWSSSQRSGLVLGIGAYGYARTRELLGEVREVIRGAGRIDPRAKVEGR</sequence>
<comment type="similarity">
    <text evidence="1">In the C-terminal section; belongs to the class-I pyridoxal-phosphate-dependent aminotransferase family.</text>
</comment>
<dbReference type="GO" id="GO:0003677">
    <property type="term" value="F:DNA binding"/>
    <property type="evidence" value="ECO:0007669"/>
    <property type="project" value="UniProtKB-KW"/>
</dbReference>
<dbReference type="InterPro" id="IPR036388">
    <property type="entry name" value="WH-like_DNA-bd_sf"/>
</dbReference>
<evidence type="ECO:0000313" key="7">
    <source>
        <dbReference type="EMBL" id="KQB85035.1"/>
    </source>
</evidence>
<dbReference type="InterPro" id="IPR000524">
    <property type="entry name" value="Tscrpt_reg_HTH_GntR"/>
</dbReference>
<dbReference type="GO" id="GO:0003700">
    <property type="term" value="F:DNA-binding transcription factor activity"/>
    <property type="evidence" value="ECO:0007669"/>
    <property type="project" value="InterPro"/>
</dbReference>
<dbReference type="PATRIC" id="fig|1544416.3.peg.173"/>
<dbReference type="Pfam" id="PF00392">
    <property type="entry name" value="GntR"/>
    <property type="match status" value="1"/>
</dbReference>
<protein>
    <submittedName>
        <fullName evidence="7">HTH-type transcriptional regulatory protein GabR</fullName>
    </submittedName>
</protein>
<dbReference type="Gene3D" id="3.40.640.10">
    <property type="entry name" value="Type I PLP-dependent aspartate aminotransferase-like (Major domain)"/>
    <property type="match status" value="1"/>
</dbReference>
<dbReference type="Gene3D" id="1.10.10.10">
    <property type="entry name" value="Winged helix-like DNA-binding domain superfamily/Winged helix DNA-binding domain"/>
    <property type="match status" value="1"/>
</dbReference>
<keyword evidence="3" id="KW-0805">Transcription regulation</keyword>
<dbReference type="CDD" id="cd00609">
    <property type="entry name" value="AAT_like"/>
    <property type="match status" value="1"/>
</dbReference>
<evidence type="ECO:0000256" key="2">
    <source>
        <dbReference type="ARBA" id="ARBA00022898"/>
    </source>
</evidence>
<dbReference type="PANTHER" id="PTHR46577:SF1">
    <property type="entry name" value="HTH-TYPE TRANSCRIPTIONAL REGULATORY PROTEIN GABR"/>
    <property type="match status" value="1"/>
</dbReference>
<dbReference type="RefSeq" id="WP_055121417.1">
    <property type="nucleotide sequence ID" value="NZ_LKST01000001.1"/>
</dbReference>
<dbReference type="SUPFAM" id="SSF53383">
    <property type="entry name" value="PLP-dependent transferases"/>
    <property type="match status" value="1"/>
</dbReference>
<evidence type="ECO:0000313" key="8">
    <source>
        <dbReference type="Proteomes" id="UP000050517"/>
    </source>
</evidence>
<accession>A0A0Q1DXQ1</accession>
<dbReference type="PANTHER" id="PTHR46577">
    <property type="entry name" value="HTH-TYPE TRANSCRIPTIONAL REGULATORY PROTEIN GABR"/>
    <property type="match status" value="1"/>
</dbReference>
<dbReference type="Proteomes" id="UP000050517">
    <property type="component" value="Unassembled WGS sequence"/>
</dbReference>
<dbReference type="SMART" id="SM00345">
    <property type="entry name" value="HTH_GNTR"/>
    <property type="match status" value="1"/>
</dbReference>
<dbReference type="PRINTS" id="PR00035">
    <property type="entry name" value="HTHGNTR"/>
</dbReference>
<evidence type="ECO:0000256" key="4">
    <source>
        <dbReference type="ARBA" id="ARBA00023125"/>
    </source>
</evidence>
<dbReference type="InterPro" id="IPR015424">
    <property type="entry name" value="PyrdxlP-dep_Trfase"/>
</dbReference>
<name>A0A0Q1DXQ1_9CORY</name>
<dbReference type="STRING" id="1544416.Cocul_00170"/>
<comment type="caution">
    <text evidence="7">The sequence shown here is derived from an EMBL/GenBank/DDBJ whole genome shotgun (WGS) entry which is preliminary data.</text>
</comment>
<keyword evidence="5" id="KW-0804">Transcription</keyword>
<dbReference type="SUPFAM" id="SSF46785">
    <property type="entry name" value="Winged helix' DNA-binding domain"/>
    <property type="match status" value="1"/>
</dbReference>
<dbReference type="AlphaFoldDB" id="A0A0Q1DXQ1"/>
<dbReference type="OrthoDB" id="199743at2"/>
<evidence type="ECO:0000256" key="5">
    <source>
        <dbReference type="ARBA" id="ARBA00023163"/>
    </source>
</evidence>
<evidence type="ECO:0000256" key="1">
    <source>
        <dbReference type="ARBA" id="ARBA00005384"/>
    </source>
</evidence>
<dbReference type="GO" id="GO:0030170">
    <property type="term" value="F:pyridoxal phosphate binding"/>
    <property type="evidence" value="ECO:0007669"/>
    <property type="project" value="InterPro"/>
</dbReference>
<dbReference type="InterPro" id="IPR051446">
    <property type="entry name" value="HTH_trans_reg/aminotransferase"/>
</dbReference>
<gene>
    <name evidence="7" type="primary">gabR</name>
    <name evidence="7" type="ORF">Cocul_00170</name>
</gene>
<reference evidence="7 8" key="1">
    <citation type="submission" date="2015-10" db="EMBL/GenBank/DDBJ databases">
        <title>Corynebacteirum lowii and Corynebacterium oculi species nova, derived from human clinical disease and and emended description of Corynebacterium mastiditis.</title>
        <authorList>
            <person name="Bernard K."/>
            <person name="Pacheco A.L."/>
            <person name="Mcdougall C."/>
            <person name="Burtx T."/>
            <person name="Weibe D."/>
            <person name="Tyler S."/>
            <person name="Olson A.B."/>
            <person name="Cnockaert M."/>
            <person name="Eguchi H."/>
            <person name="Kuwahara T."/>
            <person name="Nakayama-Imaohji H."/>
            <person name="Boudewijins M."/>
            <person name="Van Hoecke F."/>
            <person name="Bernier A.-M."/>
            <person name="Vandamme P."/>
        </authorList>
    </citation>
    <scope>NUCLEOTIDE SEQUENCE [LARGE SCALE GENOMIC DNA]</scope>
    <source>
        <strain evidence="7 8">NML 130210</strain>
    </source>
</reference>
<keyword evidence="2" id="KW-0663">Pyridoxal phosphate</keyword>
<dbReference type="PROSITE" id="PS50949">
    <property type="entry name" value="HTH_GNTR"/>
    <property type="match status" value="1"/>
</dbReference>
<dbReference type="CDD" id="cd07377">
    <property type="entry name" value="WHTH_GntR"/>
    <property type="match status" value="1"/>
</dbReference>
<keyword evidence="4" id="KW-0238">DNA-binding</keyword>
<dbReference type="InterPro" id="IPR036390">
    <property type="entry name" value="WH_DNA-bd_sf"/>
</dbReference>
<evidence type="ECO:0000256" key="3">
    <source>
        <dbReference type="ARBA" id="ARBA00023015"/>
    </source>
</evidence>
<dbReference type="InterPro" id="IPR004839">
    <property type="entry name" value="Aminotransferase_I/II_large"/>
</dbReference>